<dbReference type="SUPFAM" id="SSF55961">
    <property type="entry name" value="Bet v1-like"/>
    <property type="match status" value="1"/>
</dbReference>
<protein>
    <submittedName>
        <fullName evidence="1">Polyketide cyclase/dehydrase/lipid transport protein</fullName>
    </submittedName>
</protein>
<name>A0A370HYJ9_9NOCA</name>
<keyword evidence="2" id="KW-1185">Reference proteome</keyword>
<dbReference type="CDD" id="cd07812">
    <property type="entry name" value="SRPBCC"/>
    <property type="match status" value="1"/>
</dbReference>
<comment type="caution">
    <text evidence="1">The sequence shown here is derived from an EMBL/GenBank/DDBJ whole genome shotgun (WGS) entry which is preliminary data.</text>
</comment>
<dbReference type="Pfam" id="PF10604">
    <property type="entry name" value="Polyketide_cyc2"/>
    <property type="match status" value="1"/>
</dbReference>
<proteinExistence type="predicted"/>
<gene>
    <name evidence="1" type="ORF">DFR76_1117</name>
</gene>
<accession>A0A370HYJ9</accession>
<dbReference type="Gene3D" id="3.30.530.20">
    <property type="match status" value="1"/>
</dbReference>
<evidence type="ECO:0000313" key="2">
    <source>
        <dbReference type="Proteomes" id="UP000254869"/>
    </source>
</evidence>
<reference evidence="1 2" key="1">
    <citation type="submission" date="2018-07" db="EMBL/GenBank/DDBJ databases">
        <title>Genomic Encyclopedia of Type Strains, Phase IV (KMG-IV): sequencing the most valuable type-strain genomes for metagenomic binning, comparative biology and taxonomic classification.</title>
        <authorList>
            <person name="Goeker M."/>
        </authorList>
    </citation>
    <scope>NUCLEOTIDE SEQUENCE [LARGE SCALE GENOMIC DNA]</scope>
    <source>
        <strain evidence="1 2">DSM 44290</strain>
    </source>
</reference>
<dbReference type="InterPro" id="IPR023393">
    <property type="entry name" value="START-like_dom_sf"/>
</dbReference>
<sequence>MGHIRYASDVGAPVEVAFTYTDNHLFVPDWMFGVTAFEPVGDSGHGPGAVYAAAVRIGLWRTTVECEISEYRRNVVIGYTLRRRRPGKVAPARSDGPVAALGTLTLRFDPLGPGRSVLACEVDYRPPRGLVARMCTGMIDAAVTSVVRRSEAQLRREIEEFHGTDLVGRIA</sequence>
<dbReference type="STRING" id="1210086.GCA_001613105_05161"/>
<evidence type="ECO:0000313" key="1">
    <source>
        <dbReference type="EMBL" id="RDI62991.1"/>
    </source>
</evidence>
<organism evidence="1 2">
    <name type="scientific">Nocardia pseudobrasiliensis</name>
    <dbReference type="NCBI Taxonomy" id="45979"/>
    <lineage>
        <taxon>Bacteria</taxon>
        <taxon>Bacillati</taxon>
        <taxon>Actinomycetota</taxon>
        <taxon>Actinomycetes</taxon>
        <taxon>Mycobacteriales</taxon>
        <taxon>Nocardiaceae</taxon>
        <taxon>Nocardia</taxon>
    </lineage>
</organism>
<dbReference type="EMBL" id="QQBC01000011">
    <property type="protein sequence ID" value="RDI62991.1"/>
    <property type="molecule type" value="Genomic_DNA"/>
</dbReference>
<dbReference type="Proteomes" id="UP000254869">
    <property type="component" value="Unassembled WGS sequence"/>
</dbReference>
<dbReference type="RefSeq" id="WP_068002656.1">
    <property type="nucleotide sequence ID" value="NZ_QQBC01000011.1"/>
</dbReference>
<dbReference type="InterPro" id="IPR019587">
    <property type="entry name" value="Polyketide_cyclase/dehydratase"/>
</dbReference>
<dbReference type="AlphaFoldDB" id="A0A370HYJ9"/>